<organism evidence="2 3">
    <name type="scientific">Streptomyces fimbriatus</name>
    <dbReference type="NCBI Taxonomy" id="68197"/>
    <lineage>
        <taxon>Bacteria</taxon>
        <taxon>Bacillati</taxon>
        <taxon>Actinomycetota</taxon>
        <taxon>Actinomycetes</taxon>
        <taxon>Kitasatosporales</taxon>
        <taxon>Streptomycetaceae</taxon>
        <taxon>Streptomyces</taxon>
    </lineage>
</organism>
<protein>
    <submittedName>
        <fullName evidence="2">Uncharacterized protein</fullName>
    </submittedName>
</protein>
<reference evidence="3" key="1">
    <citation type="journal article" date="2019" name="Int. J. Syst. Evol. Microbiol.">
        <title>The Global Catalogue of Microorganisms (GCM) 10K type strain sequencing project: providing services to taxonomists for standard genome sequencing and annotation.</title>
        <authorList>
            <consortium name="The Broad Institute Genomics Platform"/>
            <consortium name="The Broad Institute Genome Sequencing Center for Infectious Disease"/>
            <person name="Wu L."/>
            <person name="Ma J."/>
        </authorList>
    </citation>
    <scope>NUCLEOTIDE SEQUENCE [LARGE SCALE GENOMIC DNA]</scope>
    <source>
        <strain evidence="3">CCM 8479</strain>
    </source>
</reference>
<feature type="region of interest" description="Disordered" evidence="1">
    <location>
        <begin position="20"/>
        <end position="90"/>
    </location>
</feature>
<dbReference type="RefSeq" id="WP_344643097.1">
    <property type="nucleotide sequence ID" value="NZ_BAAASS010000003.1"/>
</dbReference>
<sequence length="90" mass="9956">MVPTPGRIVIHRLTEDDARHITQQRVRREPNGDLVRKGDRYPAVVVKTSPANPAGVVGPRVLPDGQDPPLRAASRHQGDQPGTRSWPERV</sequence>
<gene>
    <name evidence="2" type="ORF">ACFPN6_02485</name>
</gene>
<name>A0ABW0D3F5_STRFI</name>
<proteinExistence type="predicted"/>
<keyword evidence="3" id="KW-1185">Reference proteome</keyword>
<comment type="caution">
    <text evidence="2">The sequence shown here is derived from an EMBL/GenBank/DDBJ whole genome shotgun (WGS) entry which is preliminary data.</text>
</comment>
<evidence type="ECO:0000313" key="3">
    <source>
        <dbReference type="Proteomes" id="UP001596156"/>
    </source>
</evidence>
<dbReference type="Proteomes" id="UP001596156">
    <property type="component" value="Unassembled WGS sequence"/>
</dbReference>
<evidence type="ECO:0000313" key="2">
    <source>
        <dbReference type="EMBL" id="MFC5223484.1"/>
    </source>
</evidence>
<accession>A0ABW0D3F5</accession>
<dbReference type="EMBL" id="JBHSKL010000003">
    <property type="protein sequence ID" value="MFC5223484.1"/>
    <property type="molecule type" value="Genomic_DNA"/>
</dbReference>
<feature type="compositionally biased region" description="Basic and acidic residues" evidence="1">
    <location>
        <begin position="20"/>
        <end position="40"/>
    </location>
</feature>
<evidence type="ECO:0000256" key="1">
    <source>
        <dbReference type="SAM" id="MobiDB-lite"/>
    </source>
</evidence>